<name>A0A3R5QTH9_9CLOT</name>
<organism evidence="1 2">
    <name type="scientific">Clostridium manihotivorum</name>
    <dbReference type="NCBI Taxonomy" id="2320868"/>
    <lineage>
        <taxon>Bacteria</taxon>
        <taxon>Bacillati</taxon>
        <taxon>Bacillota</taxon>
        <taxon>Clostridia</taxon>
        <taxon>Eubacteriales</taxon>
        <taxon>Clostridiaceae</taxon>
        <taxon>Clostridium</taxon>
    </lineage>
</organism>
<dbReference type="RefSeq" id="WP_128212993.1">
    <property type="nucleotide sequence ID" value="NZ_CP025746.1"/>
</dbReference>
<evidence type="ECO:0000313" key="2">
    <source>
        <dbReference type="Proteomes" id="UP000286268"/>
    </source>
</evidence>
<dbReference type="Proteomes" id="UP000286268">
    <property type="component" value="Chromosome"/>
</dbReference>
<proteinExistence type="predicted"/>
<accession>A0A3R5QTH9</accession>
<sequence>MKDIRISDMLNMQKALYEVHKDTWPPLEAQYGRNSILWMMEEVGECIAIIKKKGDSAIMEDENVRKAFCEEMSDVLMYFNDTLLRYGITADEISSSYIDKHEKNMGRNYVKEYEHKYEDR</sequence>
<gene>
    <name evidence="1" type="ORF">C1I91_11440</name>
</gene>
<dbReference type="KEGG" id="cmah:C1I91_11440"/>
<dbReference type="AlphaFoldDB" id="A0A3R5QTH9"/>
<dbReference type="EMBL" id="CP025746">
    <property type="protein sequence ID" value="QAA32203.1"/>
    <property type="molecule type" value="Genomic_DNA"/>
</dbReference>
<protein>
    <submittedName>
        <fullName evidence="1">Uncharacterized protein</fullName>
    </submittedName>
</protein>
<dbReference type="Gene3D" id="1.10.287.1080">
    <property type="entry name" value="MazG-like"/>
    <property type="match status" value="1"/>
</dbReference>
<reference evidence="1 2" key="1">
    <citation type="submission" date="2018-01" db="EMBL/GenBank/DDBJ databases">
        <title>Genome Sequencing and Assembly of Anaerobacter polyendosporus strain CT4.</title>
        <authorList>
            <person name="Tachaapaikoon C."/>
            <person name="Sutheeworapong S."/>
            <person name="Jenjaroenpun P."/>
            <person name="Wongsurawat T."/>
            <person name="Nookeaw I."/>
            <person name="Cheawchanlertfa P."/>
            <person name="Kosugi A."/>
            <person name="Cheevadhanarak S."/>
            <person name="Ratanakhanokchai K."/>
        </authorList>
    </citation>
    <scope>NUCLEOTIDE SEQUENCE [LARGE SCALE GENOMIC DNA]</scope>
    <source>
        <strain evidence="1 2">CT4</strain>
    </source>
</reference>
<keyword evidence="2" id="KW-1185">Reference proteome</keyword>
<dbReference type="OrthoDB" id="1652579at2"/>
<evidence type="ECO:0000313" key="1">
    <source>
        <dbReference type="EMBL" id="QAA32203.1"/>
    </source>
</evidence>
<dbReference type="SUPFAM" id="SSF101386">
    <property type="entry name" value="all-alpha NTP pyrophosphatases"/>
    <property type="match status" value="1"/>
</dbReference>